<gene>
    <name evidence="7" type="ORF">D9611_004479</name>
</gene>
<dbReference type="InterPro" id="IPR038497">
    <property type="entry name" value="ATPase_V1-cplx_hsu_C_sf"/>
</dbReference>
<accession>A0A8H5BLV4</accession>
<dbReference type="PANTHER" id="PTHR10698">
    <property type="entry name" value="V-TYPE PROTON ATPASE SUBUNIT H"/>
    <property type="match status" value="1"/>
</dbReference>
<organism evidence="7 8">
    <name type="scientific">Ephemerocybe angulata</name>
    <dbReference type="NCBI Taxonomy" id="980116"/>
    <lineage>
        <taxon>Eukaryota</taxon>
        <taxon>Fungi</taxon>
        <taxon>Dikarya</taxon>
        <taxon>Basidiomycota</taxon>
        <taxon>Agaricomycotina</taxon>
        <taxon>Agaricomycetes</taxon>
        <taxon>Agaricomycetidae</taxon>
        <taxon>Agaricales</taxon>
        <taxon>Agaricineae</taxon>
        <taxon>Psathyrellaceae</taxon>
        <taxon>Ephemerocybe</taxon>
    </lineage>
</organism>
<reference evidence="7 8" key="1">
    <citation type="journal article" date="2020" name="ISME J.">
        <title>Uncovering the hidden diversity of litter-decomposition mechanisms in mushroom-forming fungi.</title>
        <authorList>
            <person name="Floudas D."/>
            <person name="Bentzer J."/>
            <person name="Ahren D."/>
            <person name="Johansson T."/>
            <person name="Persson P."/>
            <person name="Tunlid A."/>
        </authorList>
    </citation>
    <scope>NUCLEOTIDE SEQUENCE [LARGE SCALE GENOMIC DNA]</scope>
    <source>
        <strain evidence="7 8">CBS 175.51</strain>
    </source>
</reference>
<keyword evidence="2 5" id="KW-0813">Transport</keyword>
<keyword evidence="4 5" id="KW-0406">Ion transport</keyword>
<dbReference type="Proteomes" id="UP000541558">
    <property type="component" value="Unassembled WGS sequence"/>
</dbReference>
<dbReference type="GO" id="GO:0000221">
    <property type="term" value="C:vacuolar proton-transporting V-type ATPase, V1 domain"/>
    <property type="evidence" value="ECO:0007669"/>
    <property type="project" value="UniProtKB-UniRule"/>
</dbReference>
<comment type="function">
    <text evidence="5">Subunit of the V1 complex of vacuolar(H+)-ATPase (V-ATPase), a multisubunit enzyme composed of a peripheral complex (V1) that hydrolyzes ATP and a membrane integral complex (V0) that translocates protons. V-ATPase is responsible for acidifying and maintaining the pH of intracellular compartments.</text>
</comment>
<name>A0A8H5BLV4_9AGAR</name>
<proteinExistence type="inferred from homology"/>
<dbReference type="Gene3D" id="1.25.10.10">
    <property type="entry name" value="Leucine-rich Repeat Variant"/>
    <property type="match status" value="1"/>
</dbReference>
<dbReference type="InterPro" id="IPR004908">
    <property type="entry name" value="ATPase_V1-cplx_hsu"/>
</dbReference>
<evidence type="ECO:0000256" key="3">
    <source>
        <dbReference type="ARBA" id="ARBA00022781"/>
    </source>
</evidence>
<dbReference type="AlphaFoldDB" id="A0A8H5BLV4"/>
<evidence type="ECO:0000256" key="4">
    <source>
        <dbReference type="ARBA" id="ARBA00023065"/>
    </source>
</evidence>
<dbReference type="InterPro" id="IPR011987">
    <property type="entry name" value="ATPase_V1-cplx_hsu_C"/>
</dbReference>
<keyword evidence="3 5" id="KW-0375">Hydrogen ion transport</keyword>
<evidence type="ECO:0000313" key="7">
    <source>
        <dbReference type="EMBL" id="KAF5324547.1"/>
    </source>
</evidence>
<evidence type="ECO:0000313" key="8">
    <source>
        <dbReference type="Proteomes" id="UP000541558"/>
    </source>
</evidence>
<dbReference type="OrthoDB" id="10263554at2759"/>
<comment type="similarity">
    <text evidence="1 5">Belongs to the V-ATPase H subunit family.</text>
</comment>
<comment type="caution">
    <text evidence="7">The sequence shown here is derived from an EMBL/GenBank/DDBJ whole genome shotgun (WGS) entry which is preliminary data.</text>
</comment>
<evidence type="ECO:0000256" key="1">
    <source>
        <dbReference type="ARBA" id="ARBA00008613"/>
    </source>
</evidence>
<dbReference type="SUPFAM" id="SSF48371">
    <property type="entry name" value="ARM repeat"/>
    <property type="match status" value="1"/>
</dbReference>
<dbReference type="Pfam" id="PF11698">
    <property type="entry name" value="V-ATPase_H_C"/>
    <property type="match status" value="1"/>
</dbReference>
<dbReference type="EMBL" id="JAACJK010000164">
    <property type="protein sequence ID" value="KAF5324547.1"/>
    <property type="molecule type" value="Genomic_DNA"/>
</dbReference>
<dbReference type="InterPro" id="IPR016024">
    <property type="entry name" value="ARM-type_fold"/>
</dbReference>
<evidence type="ECO:0000256" key="5">
    <source>
        <dbReference type="PIRNR" id="PIRNR032184"/>
    </source>
</evidence>
<evidence type="ECO:0000259" key="6">
    <source>
        <dbReference type="Pfam" id="PF11698"/>
    </source>
</evidence>
<feature type="domain" description="ATPase V1 complex subunit H C-terminal" evidence="6">
    <location>
        <begin position="319"/>
        <end position="434"/>
    </location>
</feature>
<protein>
    <recommendedName>
        <fullName evidence="5">V-type proton ATPase subunit H</fullName>
    </recommendedName>
</protein>
<evidence type="ECO:0000256" key="2">
    <source>
        <dbReference type="ARBA" id="ARBA00022448"/>
    </source>
</evidence>
<dbReference type="GO" id="GO:0046961">
    <property type="term" value="F:proton-transporting ATPase activity, rotational mechanism"/>
    <property type="evidence" value="ECO:0007669"/>
    <property type="project" value="UniProtKB-UniRule"/>
</dbReference>
<dbReference type="Pfam" id="PF03224">
    <property type="entry name" value="V-ATPase_H_N"/>
    <property type="match status" value="1"/>
</dbReference>
<dbReference type="PANTHER" id="PTHR10698:SF0">
    <property type="entry name" value="V-TYPE PROTON ATPASE SUBUNIT H"/>
    <property type="match status" value="1"/>
</dbReference>
<comment type="subunit">
    <text evidence="5">V-ATPase is a heteromultimeric enzyme made up of two complexes: the ATP-hydrolytic V1 complex and the proton translocation V0 complex.</text>
</comment>
<sequence length="437" mass="49540">MSLSLLSNTYLEETSGKIRAKPVPWEGYQRAELVTAEELALIKRVDRQSKARIESVLLSEGPAYALLYLSLLKKLQRVDTMQYLLVLIADALADHDERIPLFTRTSKVDPDLPYAPLIKALDTTDEFVQLKAAQILTLLLSAETTVLPLRHSHSFVNTLSSFIQSASTNRLNVSVQCLESLLTRPEFRQAVWEIPPLVQALFDILQKNPDPQTNYQVAFCIWLLSFEQNIAEQINKRYDIVAQLIEVAQAAVKEKVVRVIVATLRNLVVKAPSANLPAMLVCHLLPYTKNLAARKWTDEDIVEDIKFLKDELAARFDSLTTYDEYVSELESGHLSWTPVHESEDFWRENAIKLNDKDHKQLKRLVELLKESNDPTVLAVAAHDVGQYIKHYERGRKIVADLGAKARVMQLLAHANADVRYRALLTVQVIVSQPWLSA</sequence>
<dbReference type="GO" id="GO:0000329">
    <property type="term" value="C:fungal-type vacuole membrane"/>
    <property type="evidence" value="ECO:0007669"/>
    <property type="project" value="TreeGrafter"/>
</dbReference>
<dbReference type="InterPro" id="IPR011989">
    <property type="entry name" value="ARM-like"/>
</dbReference>
<dbReference type="Gene3D" id="1.25.40.150">
    <property type="entry name" value="V-type ATPase, subunit H, C-terminal domain"/>
    <property type="match status" value="1"/>
</dbReference>
<keyword evidence="8" id="KW-1185">Reference proteome</keyword>
<dbReference type="PIRSF" id="PIRSF032184">
    <property type="entry name" value="ATPase_V1_H"/>
    <property type="match status" value="1"/>
</dbReference>